<dbReference type="InterPro" id="IPR050259">
    <property type="entry name" value="SDR"/>
</dbReference>
<dbReference type="PANTHER" id="PTHR42879:SF2">
    <property type="entry name" value="3-OXOACYL-[ACYL-CARRIER-PROTEIN] REDUCTASE FABG"/>
    <property type="match status" value="1"/>
</dbReference>
<name>A0ABS5RJQ9_9MYCO</name>
<comment type="similarity">
    <text evidence="2">Belongs to the short-chain dehydrogenases/reductases (SDR) family.</text>
</comment>
<reference evidence="6 7" key="1">
    <citation type="submission" date="2021-05" db="EMBL/GenBank/DDBJ databases">
        <title>Mycobacterium acidophilum sp. nov., an extremely acid-tolerant member of the genus Mycobacterium.</title>
        <authorList>
            <person name="Xia J."/>
        </authorList>
    </citation>
    <scope>NUCLEOTIDE SEQUENCE [LARGE SCALE GENOMIC DNA]</scope>
    <source>
        <strain evidence="6 7">M1</strain>
    </source>
</reference>
<comment type="subcellular location">
    <subcellularLocation>
        <location evidence="1">Secreted</location>
        <location evidence="1">Cell wall</location>
    </subcellularLocation>
</comment>
<dbReference type="PRINTS" id="PR00080">
    <property type="entry name" value="SDRFAMILY"/>
</dbReference>
<evidence type="ECO:0000313" key="7">
    <source>
        <dbReference type="Proteomes" id="UP001519535"/>
    </source>
</evidence>
<sequence length="251" mass="25688">MSDHAPLQGLSAIVTGSGRGIGAATALELAGRGARLVLNYLNNADAAGKVRDQITAAGGEAVVVHADAGTEEGAAALADAAISTYGGIDILVSNAGPLFRPIPIIEMTWADLGGNLDADMKCAFFSTKAVLPTMIERGRGRIVYVGSASSRRPSPGVAHHGSSRAAIAAFAQYVAVEMGRHGITSNVVAPGMVQTDRTANFGDVTAHIGAMTPVGRIARPEDVARAVAFFAGDAEGFYTNTYFPVDGGMTT</sequence>
<dbReference type="Pfam" id="PF13561">
    <property type="entry name" value="adh_short_C2"/>
    <property type="match status" value="1"/>
</dbReference>
<keyword evidence="7" id="KW-1185">Reference proteome</keyword>
<dbReference type="InterPro" id="IPR036291">
    <property type="entry name" value="NAD(P)-bd_dom_sf"/>
</dbReference>
<proteinExistence type="inferred from homology"/>
<dbReference type="Gene3D" id="3.40.50.720">
    <property type="entry name" value="NAD(P)-binding Rossmann-like Domain"/>
    <property type="match status" value="1"/>
</dbReference>
<gene>
    <name evidence="6" type="ORF">KIH27_13190</name>
</gene>
<evidence type="ECO:0000256" key="3">
    <source>
        <dbReference type="ARBA" id="ARBA00022512"/>
    </source>
</evidence>
<evidence type="ECO:0000256" key="4">
    <source>
        <dbReference type="ARBA" id="ARBA00040781"/>
    </source>
</evidence>
<dbReference type="EMBL" id="JAHCLR010000025">
    <property type="protein sequence ID" value="MBS9534542.1"/>
    <property type="molecule type" value="Genomic_DNA"/>
</dbReference>
<dbReference type="PANTHER" id="PTHR42879">
    <property type="entry name" value="3-OXOACYL-(ACYL-CARRIER-PROTEIN) REDUCTASE"/>
    <property type="match status" value="1"/>
</dbReference>
<dbReference type="PRINTS" id="PR00081">
    <property type="entry name" value="GDHRDH"/>
</dbReference>
<comment type="catalytic activity">
    <reaction evidence="5">
        <text>a (3R)-hydroxyacyl-[ACP] + NADP(+) = a 3-oxoacyl-[ACP] + NADPH + H(+)</text>
        <dbReference type="Rhea" id="RHEA:17397"/>
        <dbReference type="Rhea" id="RHEA-COMP:9916"/>
        <dbReference type="Rhea" id="RHEA-COMP:9945"/>
        <dbReference type="ChEBI" id="CHEBI:15378"/>
        <dbReference type="ChEBI" id="CHEBI:57783"/>
        <dbReference type="ChEBI" id="CHEBI:58349"/>
        <dbReference type="ChEBI" id="CHEBI:78776"/>
        <dbReference type="ChEBI" id="CHEBI:78827"/>
        <dbReference type="EC" id="1.1.1.100"/>
    </reaction>
    <physiologicalReaction direction="right-to-left" evidence="5">
        <dbReference type="Rhea" id="RHEA:17399"/>
    </physiologicalReaction>
</comment>
<organism evidence="6 7">
    <name type="scientific">Mycolicibacter acidiphilus</name>
    <dbReference type="NCBI Taxonomy" id="2835306"/>
    <lineage>
        <taxon>Bacteria</taxon>
        <taxon>Bacillati</taxon>
        <taxon>Actinomycetota</taxon>
        <taxon>Actinomycetes</taxon>
        <taxon>Mycobacteriales</taxon>
        <taxon>Mycobacteriaceae</taxon>
        <taxon>Mycolicibacter</taxon>
    </lineage>
</organism>
<evidence type="ECO:0000256" key="5">
    <source>
        <dbReference type="ARBA" id="ARBA00047400"/>
    </source>
</evidence>
<dbReference type="SUPFAM" id="SSF51735">
    <property type="entry name" value="NAD(P)-binding Rossmann-fold domains"/>
    <property type="match status" value="1"/>
</dbReference>
<dbReference type="RefSeq" id="WP_214093411.1">
    <property type="nucleotide sequence ID" value="NZ_JAHCLR010000025.1"/>
</dbReference>
<evidence type="ECO:0000313" key="6">
    <source>
        <dbReference type="EMBL" id="MBS9534542.1"/>
    </source>
</evidence>
<accession>A0ABS5RJQ9</accession>
<keyword evidence="3" id="KW-0134">Cell wall</keyword>
<dbReference type="Proteomes" id="UP001519535">
    <property type="component" value="Unassembled WGS sequence"/>
</dbReference>
<comment type="caution">
    <text evidence="6">The sequence shown here is derived from an EMBL/GenBank/DDBJ whole genome shotgun (WGS) entry which is preliminary data.</text>
</comment>
<protein>
    <recommendedName>
        <fullName evidence="4">3-oxoacyl-[acyl-carrier-protein] reductase MabA</fullName>
    </recommendedName>
</protein>
<dbReference type="InterPro" id="IPR002347">
    <property type="entry name" value="SDR_fam"/>
</dbReference>
<evidence type="ECO:0000256" key="2">
    <source>
        <dbReference type="ARBA" id="ARBA00006484"/>
    </source>
</evidence>
<evidence type="ECO:0000256" key="1">
    <source>
        <dbReference type="ARBA" id="ARBA00004191"/>
    </source>
</evidence>
<keyword evidence="3" id="KW-0964">Secreted</keyword>